<evidence type="ECO:0000313" key="2">
    <source>
        <dbReference type="Proteomes" id="UP000769156"/>
    </source>
</evidence>
<reference evidence="1" key="1">
    <citation type="journal article" date="2021" name="PeerJ">
        <title>Extensive microbial diversity within the chicken gut microbiome revealed by metagenomics and culture.</title>
        <authorList>
            <person name="Gilroy R."/>
            <person name="Ravi A."/>
            <person name="Getino M."/>
            <person name="Pursley I."/>
            <person name="Horton D.L."/>
            <person name="Alikhan N.F."/>
            <person name="Baker D."/>
            <person name="Gharbi K."/>
            <person name="Hall N."/>
            <person name="Watson M."/>
            <person name="Adriaenssens E.M."/>
            <person name="Foster-Nyarko E."/>
            <person name="Jarju S."/>
            <person name="Secka A."/>
            <person name="Antonio M."/>
            <person name="Oren A."/>
            <person name="Chaudhuri R.R."/>
            <person name="La Ragione R."/>
            <person name="Hildebrand F."/>
            <person name="Pallen M.J."/>
        </authorList>
    </citation>
    <scope>NUCLEOTIDE SEQUENCE</scope>
    <source>
        <strain evidence="1">ChiSjej5B23-16112</strain>
    </source>
</reference>
<dbReference type="OrthoDB" id="1771153at2"/>
<organism evidence="1 2">
    <name type="scientific">Lachnoclostridium phocaeense</name>
    <dbReference type="NCBI Taxonomy" id="1871021"/>
    <lineage>
        <taxon>Bacteria</taxon>
        <taxon>Bacillati</taxon>
        <taxon>Bacillota</taxon>
        <taxon>Clostridia</taxon>
        <taxon>Lachnospirales</taxon>
        <taxon>Lachnospiraceae</taxon>
    </lineage>
</organism>
<dbReference type="EMBL" id="DYVY01000078">
    <property type="protein sequence ID" value="HJF94131.1"/>
    <property type="molecule type" value="Genomic_DNA"/>
</dbReference>
<proteinExistence type="predicted"/>
<name>A0A921I271_9FIRM</name>
<protein>
    <submittedName>
        <fullName evidence="1">Uncharacterized protein</fullName>
    </submittedName>
</protein>
<accession>A0A921I271</accession>
<gene>
    <name evidence="1" type="ORF">K8V82_05000</name>
</gene>
<reference evidence="1" key="2">
    <citation type="submission" date="2021-09" db="EMBL/GenBank/DDBJ databases">
        <authorList>
            <person name="Gilroy R."/>
        </authorList>
    </citation>
    <scope>NUCLEOTIDE SEQUENCE</scope>
    <source>
        <strain evidence="1">ChiSjej5B23-16112</strain>
    </source>
</reference>
<evidence type="ECO:0000313" key="1">
    <source>
        <dbReference type="EMBL" id="HJF94131.1"/>
    </source>
</evidence>
<comment type="caution">
    <text evidence="1">The sequence shown here is derived from an EMBL/GenBank/DDBJ whole genome shotgun (WGS) entry which is preliminary data.</text>
</comment>
<dbReference type="AlphaFoldDB" id="A0A921I271"/>
<dbReference type="Proteomes" id="UP000769156">
    <property type="component" value="Unassembled WGS sequence"/>
</dbReference>
<sequence length="73" mass="8647">MPEDTREFQELFRELNGYEKKGVYIELEGKPASPTQIVQAHMLREDSGYMRDYVLNEKGDLKALYFHHIAREN</sequence>
<dbReference type="RefSeq" id="WP_076779977.1">
    <property type="nucleotide sequence ID" value="NZ_CALKQL010000001.1"/>
</dbReference>